<feature type="non-terminal residue" evidence="2">
    <location>
        <position position="89"/>
    </location>
</feature>
<dbReference type="AlphaFoldDB" id="A0AAV2GYS1"/>
<feature type="domain" description="Kinesin-like KIF1-type" evidence="1">
    <location>
        <begin position="17"/>
        <end position="58"/>
    </location>
</feature>
<dbReference type="Proteomes" id="UP001497497">
    <property type="component" value="Unassembled WGS sequence"/>
</dbReference>
<evidence type="ECO:0000313" key="3">
    <source>
        <dbReference type="Proteomes" id="UP001497497"/>
    </source>
</evidence>
<proteinExistence type="predicted"/>
<evidence type="ECO:0000259" key="1">
    <source>
        <dbReference type="Pfam" id="PF12423"/>
    </source>
</evidence>
<evidence type="ECO:0000313" key="2">
    <source>
        <dbReference type="EMBL" id="CAL1526285.1"/>
    </source>
</evidence>
<protein>
    <recommendedName>
        <fullName evidence="1">Kinesin-like KIF1-type domain-containing protein</fullName>
    </recommendedName>
</protein>
<dbReference type="InterPro" id="IPR022140">
    <property type="entry name" value="Kinesin-like_KIF1-typ"/>
</dbReference>
<sequence>MNNLLNGNVWLWEHGKFMNRRYLIQEMYQKYLDGENISSIPKEQDPFWEPVEDVLIGTANVFLQSLSYALDFEDELSITNYIGQEEGKL</sequence>
<accession>A0AAV2GYS1</accession>
<name>A0AAV2GYS1_LYMST</name>
<dbReference type="Pfam" id="PF12423">
    <property type="entry name" value="KIF1B"/>
    <property type="match status" value="1"/>
</dbReference>
<dbReference type="EMBL" id="CAXITT010000003">
    <property type="protein sequence ID" value="CAL1526285.1"/>
    <property type="molecule type" value="Genomic_DNA"/>
</dbReference>
<organism evidence="2 3">
    <name type="scientific">Lymnaea stagnalis</name>
    <name type="common">Great pond snail</name>
    <name type="synonym">Helix stagnalis</name>
    <dbReference type="NCBI Taxonomy" id="6523"/>
    <lineage>
        <taxon>Eukaryota</taxon>
        <taxon>Metazoa</taxon>
        <taxon>Spiralia</taxon>
        <taxon>Lophotrochozoa</taxon>
        <taxon>Mollusca</taxon>
        <taxon>Gastropoda</taxon>
        <taxon>Heterobranchia</taxon>
        <taxon>Euthyneura</taxon>
        <taxon>Panpulmonata</taxon>
        <taxon>Hygrophila</taxon>
        <taxon>Lymnaeoidea</taxon>
        <taxon>Lymnaeidae</taxon>
        <taxon>Lymnaea</taxon>
    </lineage>
</organism>
<comment type="caution">
    <text evidence="2">The sequence shown here is derived from an EMBL/GenBank/DDBJ whole genome shotgun (WGS) entry which is preliminary data.</text>
</comment>
<gene>
    <name evidence="2" type="ORF">GSLYS_00000462001</name>
</gene>
<keyword evidence="3" id="KW-1185">Reference proteome</keyword>
<reference evidence="2 3" key="1">
    <citation type="submission" date="2024-04" db="EMBL/GenBank/DDBJ databases">
        <authorList>
            <consortium name="Genoscope - CEA"/>
            <person name="William W."/>
        </authorList>
    </citation>
    <scope>NUCLEOTIDE SEQUENCE [LARGE SCALE GENOMIC DNA]</scope>
</reference>